<dbReference type="SUPFAM" id="SSF81271">
    <property type="entry name" value="TGS-like"/>
    <property type="match status" value="1"/>
</dbReference>
<dbReference type="InterPro" id="IPR033655">
    <property type="entry name" value="TGS_RelA/SpoT"/>
</dbReference>
<dbReference type="InterPro" id="IPR012676">
    <property type="entry name" value="TGS-like"/>
</dbReference>
<reference evidence="3" key="1">
    <citation type="submission" date="2019-03" db="EMBL/GenBank/DDBJ databases">
        <title>Single cell metagenomics reveals metabolic interactions within the superorganism composed of flagellate Streblomastix strix and complex community of Bacteroidetes bacteria on its surface.</title>
        <authorList>
            <person name="Treitli S.C."/>
            <person name="Kolisko M."/>
            <person name="Husnik F."/>
            <person name="Keeling P."/>
            <person name="Hampl V."/>
        </authorList>
    </citation>
    <scope>NUCLEOTIDE SEQUENCE</scope>
    <source>
        <strain evidence="3">STM</strain>
    </source>
</reference>
<protein>
    <submittedName>
        <fullName evidence="3">GTP pyrophosphokinase</fullName>
        <ecNumber evidence="3">2.7.6.5</ecNumber>
    </submittedName>
</protein>
<keyword evidence="3" id="KW-0808">Transferase</keyword>
<evidence type="ECO:0000313" key="3">
    <source>
        <dbReference type="EMBL" id="KAA6303943.1"/>
    </source>
</evidence>
<sequence length="168" mass="18930">TIKLNLFASEIFVFTPKGEIKTMPQNSTALDFAFFLSNDIGSHCIGAKVNHKLVPLSHKLQSGDQVEILTSKSHRVLPQWETFATTAQARSKIAQILKDEKNSVQTQGENILREFLKKENVPLTISNIEKLCKLHNIKSKEELYTDIGNKSILLGEPDKEIIKEKNTN</sequence>
<dbReference type="GO" id="GO:0008728">
    <property type="term" value="F:GTP diphosphokinase activity"/>
    <property type="evidence" value="ECO:0007669"/>
    <property type="project" value="UniProtKB-EC"/>
</dbReference>
<keyword evidence="3" id="KW-0418">Kinase</keyword>
<dbReference type="Pfam" id="PF02824">
    <property type="entry name" value="TGS"/>
    <property type="match status" value="1"/>
</dbReference>
<feature type="non-terminal residue" evidence="3">
    <location>
        <position position="1"/>
    </location>
</feature>
<dbReference type="PANTHER" id="PTHR43061:SF1">
    <property type="entry name" value="GTP DIPHOSPHOKINASE RSH1, CHLOROPLASTIC-RELATED"/>
    <property type="match status" value="1"/>
</dbReference>
<name>A0A5J4P5K4_9ZZZZ</name>
<gene>
    <name evidence="3" type="ORF">EZS27_044415</name>
</gene>
<comment type="similarity">
    <text evidence="1">Belongs to the RelA/SpoT family.</text>
</comment>
<feature type="non-terminal residue" evidence="3">
    <location>
        <position position="168"/>
    </location>
</feature>
<dbReference type="InterPro" id="IPR012675">
    <property type="entry name" value="Beta-grasp_dom_sf"/>
</dbReference>
<dbReference type="Gene3D" id="3.10.20.30">
    <property type="match status" value="1"/>
</dbReference>
<dbReference type="EMBL" id="SNRY01011924">
    <property type="protein sequence ID" value="KAA6303943.1"/>
    <property type="molecule type" value="Genomic_DNA"/>
</dbReference>
<proteinExistence type="inferred from homology"/>
<dbReference type="PROSITE" id="PS51880">
    <property type="entry name" value="TGS"/>
    <property type="match status" value="1"/>
</dbReference>
<evidence type="ECO:0000256" key="1">
    <source>
        <dbReference type="ARBA" id="ARBA00007476"/>
    </source>
</evidence>
<dbReference type="PANTHER" id="PTHR43061">
    <property type="entry name" value="GTP DIPHOSPHOKINASE RSH1, CHLOROPLASTIC-RELATED"/>
    <property type="match status" value="1"/>
</dbReference>
<organism evidence="3">
    <name type="scientific">termite gut metagenome</name>
    <dbReference type="NCBI Taxonomy" id="433724"/>
    <lineage>
        <taxon>unclassified sequences</taxon>
        <taxon>metagenomes</taxon>
        <taxon>organismal metagenomes</taxon>
    </lineage>
</organism>
<accession>A0A5J4P5K4</accession>
<comment type="caution">
    <text evidence="3">The sequence shown here is derived from an EMBL/GenBank/DDBJ whole genome shotgun (WGS) entry which is preliminary data.</text>
</comment>
<feature type="domain" description="TGS" evidence="2">
    <location>
        <begin position="9"/>
        <end position="70"/>
    </location>
</feature>
<dbReference type="GO" id="GO:0016301">
    <property type="term" value="F:kinase activity"/>
    <property type="evidence" value="ECO:0007669"/>
    <property type="project" value="UniProtKB-KW"/>
</dbReference>
<dbReference type="CDD" id="cd01668">
    <property type="entry name" value="TGS_RSH"/>
    <property type="match status" value="1"/>
</dbReference>
<dbReference type="FunFam" id="3.10.20.30:FF:000002">
    <property type="entry name" value="GTP pyrophosphokinase (RelA/SpoT)"/>
    <property type="match status" value="1"/>
</dbReference>
<dbReference type="AlphaFoldDB" id="A0A5J4P5K4"/>
<evidence type="ECO:0000259" key="2">
    <source>
        <dbReference type="PROSITE" id="PS51880"/>
    </source>
</evidence>
<dbReference type="EC" id="2.7.6.5" evidence="3"/>
<dbReference type="InterPro" id="IPR004095">
    <property type="entry name" value="TGS"/>
</dbReference>